<name>A0A7I8CZC9_9FIRM</name>
<organism evidence="3 4">
    <name type="scientific">Solibaculum mannosilyticum</name>
    <dbReference type="NCBI Taxonomy" id="2780922"/>
    <lineage>
        <taxon>Bacteria</taxon>
        <taxon>Bacillati</taxon>
        <taxon>Bacillota</taxon>
        <taxon>Clostridia</taxon>
        <taxon>Eubacteriales</taxon>
        <taxon>Oscillospiraceae</taxon>
        <taxon>Solibaculum</taxon>
    </lineage>
</organism>
<dbReference type="AlphaFoldDB" id="A0A7I8CZC9"/>
<sequence>MSFETIRPQDINGNVFDLIGNQWMLVTAGDSNGYNTMTASWGGMGVMWGKDVAVTVIRPQRYTMEFVKKNDLFTLSFYDQQYKPALGICGSKSGRDIDKAKETGLTPVFQEGTTYFEQAKLVLVCRKLYDSPMDPSNLLDEAVDEKWYPDKDYHRMFVGEIVKVLRKAE</sequence>
<protein>
    <submittedName>
        <fullName evidence="3">Flavin reductase</fullName>
    </submittedName>
</protein>
<dbReference type="Proteomes" id="UP000593890">
    <property type="component" value="Chromosome"/>
</dbReference>
<dbReference type="EMBL" id="AP023321">
    <property type="protein sequence ID" value="BCI59850.1"/>
    <property type="molecule type" value="Genomic_DNA"/>
</dbReference>
<dbReference type="SUPFAM" id="SSF50475">
    <property type="entry name" value="FMN-binding split barrel"/>
    <property type="match status" value="1"/>
</dbReference>
<dbReference type="Pfam" id="PF01613">
    <property type="entry name" value="Flavin_Reduct"/>
    <property type="match status" value="1"/>
</dbReference>
<dbReference type="KEGG" id="sman:C12CBH8_04890"/>
<keyword evidence="4" id="KW-1185">Reference proteome</keyword>
<evidence type="ECO:0000259" key="2">
    <source>
        <dbReference type="Pfam" id="PF01613"/>
    </source>
</evidence>
<dbReference type="GO" id="GO:0016646">
    <property type="term" value="F:oxidoreductase activity, acting on the CH-NH group of donors, NAD or NADP as acceptor"/>
    <property type="evidence" value="ECO:0007669"/>
    <property type="project" value="UniProtKB-ARBA"/>
</dbReference>
<reference evidence="4" key="1">
    <citation type="submission" date="2020-07" db="EMBL/GenBank/DDBJ databases">
        <title>Complete genome sequencing of Clostridia bacterium strain 12CBH8.</title>
        <authorList>
            <person name="Sakamoto M."/>
            <person name="Murakami T."/>
            <person name="Mori H."/>
        </authorList>
    </citation>
    <scope>NUCLEOTIDE SEQUENCE [LARGE SCALE GENOMIC DNA]</scope>
    <source>
        <strain evidence="4">12CBH8</strain>
    </source>
</reference>
<dbReference type="InterPro" id="IPR002563">
    <property type="entry name" value="Flavin_Rdtase-like_dom"/>
</dbReference>
<comment type="similarity">
    <text evidence="1">Belongs to the flavoredoxin family.</text>
</comment>
<dbReference type="PANTHER" id="PTHR43567:SF5">
    <property type="entry name" value="HYPOTHETICAL CYTOSOLIC PROTEIN"/>
    <property type="match status" value="1"/>
</dbReference>
<dbReference type="RefSeq" id="WP_215533464.1">
    <property type="nucleotide sequence ID" value="NZ_AP023321.1"/>
</dbReference>
<evidence type="ECO:0000313" key="4">
    <source>
        <dbReference type="Proteomes" id="UP000593890"/>
    </source>
</evidence>
<evidence type="ECO:0000313" key="3">
    <source>
        <dbReference type="EMBL" id="BCI59850.1"/>
    </source>
</evidence>
<dbReference type="InterPro" id="IPR052174">
    <property type="entry name" value="Flavoredoxin"/>
</dbReference>
<accession>A0A7I8CZC9</accession>
<feature type="domain" description="Flavin reductase like" evidence="2">
    <location>
        <begin position="21"/>
        <end position="164"/>
    </location>
</feature>
<dbReference type="PANTHER" id="PTHR43567">
    <property type="entry name" value="FLAVOREDOXIN-RELATED-RELATED"/>
    <property type="match status" value="1"/>
</dbReference>
<dbReference type="GO" id="GO:0010181">
    <property type="term" value="F:FMN binding"/>
    <property type="evidence" value="ECO:0007669"/>
    <property type="project" value="InterPro"/>
</dbReference>
<gene>
    <name evidence="3" type="ORF">C12CBH8_04890</name>
</gene>
<dbReference type="Gene3D" id="2.30.110.10">
    <property type="entry name" value="Electron Transport, Fmn-binding Protein, Chain A"/>
    <property type="match status" value="1"/>
</dbReference>
<evidence type="ECO:0000256" key="1">
    <source>
        <dbReference type="ARBA" id="ARBA00038054"/>
    </source>
</evidence>
<dbReference type="InterPro" id="IPR012349">
    <property type="entry name" value="Split_barrel_FMN-bd"/>
</dbReference>
<proteinExistence type="inferred from homology"/>